<dbReference type="InterPro" id="IPR025294">
    <property type="entry name" value="DUF4156"/>
</dbReference>
<dbReference type="AlphaFoldDB" id="A0A7Y1F1G7"/>
<gene>
    <name evidence="1" type="ORF">HBO43_03845</name>
</gene>
<dbReference type="Pfam" id="PF13698">
    <property type="entry name" value="DUF4156"/>
    <property type="match status" value="1"/>
</dbReference>
<name>A0A7Y1F1G7_PSEVE</name>
<reference evidence="1 2" key="1">
    <citation type="journal article" date="2020" name="Front. Microbiol.">
        <title>Genetic Organization of the aprX-lipA2 Operon Affects the Proteolytic Potential of Pseudomonas Species in Milk.</title>
        <authorList>
            <person name="Maier C."/>
            <person name="Huptas C."/>
            <person name="von Neubeck M."/>
            <person name="Scherer S."/>
            <person name="Wenning M."/>
            <person name="Lucking G."/>
        </authorList>
    </citation>
    <scope>NUCLEOTIDE SEQUENCE [LARGE SCALE GENOMIC DNA]</scope>
    <source>
        <strain evidence="1 2">WS 4671</strain>
    </source>
</reference>
<dbReference type="RefSeq" id="WP_057005541.1">
    <property type="nucleotide sequence ID" value="NZ_JAAQWD010000028.1"/>
</dbReference>
<evidence type="ECO:0000313" key="1">
    <source>
        <dbReference type="EMBL" id="NMX95721.1"/>
    </source>
</evidence>
<protein>
    <submittedName>
        <fullName evidence="1">DUF4156 domain-containing protein</fullName>
    </submittedName>
</protein>
<evidence type="ECO:0000313" key="2">
    <source>
        <dbReference type="Proteomes" id="UP000552560"/>
    </source>
</evidence>
<dbReference type="OrthoDB" id="8565002at2"/>
<dbReference type="Proteomes" id="UP000552560">
    <property type="component" value="Unassembled WGS sequence"/>
</dbReference>
<accession>A0A7Y1F1G7</accession>
<proteinExistence type="predicted"/>
<sequence length="121" mass="12642">MHLPRILISVSLSTVLLGLIGCAPTAIVGPAANTVRVTHNEPGAECQFLGDVTGSQGDFLFGSITGNANLETGARNDLKNKAAAMGGNRVYLLTERAGQTGSDKRLEQTNVTLSGNVYRCP</sequence>
<comment type="caution">
    <text evidence="1">The sequence shown here is derived from an EMBL/GenBank/DDBJ whole genome shotgun (WGS) entry which is preliminary data.</text>
</comment>
<dbReference type="KEGG" id="pvr:PverR02_14105"/>
<dbReference type="EMBL" id="JAAQWE010000003">
    <property type="protein sequence ID" value="NMX95721.1"/>
    <property type="molecule type" value="Genomic_DNA"/>
</dbReference>
<dbReference type="PROSITE" id="PS51257">
    <property type="entry name" value="PROKAR_LIPOPROTEIN"/>
    <property type="match status" value="1"/>
</dbReference>
<organism evidence="1 2">
    <name type="scientific">Pseudomonas veronii</name>
    <dbReference type="NCBI Taxonomy" id="76761"/>
    <lineage>
        <taxon>Bacteria</taxon>
        <taxon>Pseudomonadati</taxon>
        <taxon>Pseudomonadota</taxon>
        <taxon>Gammaproteobacteria</taxon>
        <taxon>Pseudomonadales</taxon>
        <taxon>Pseudomonadaceae</taxon>
        <taxon>Pseudomonas</taxon>
    </lineage>
</organism>